<feature type="domain" description="FAD dependent oxidoreductase" evidence="2">
    <location>
        <begin position="47"/>
        <end position="401"/>
    </location>
</feature>
<dbReference type="GO" id="GO:0016491">
    <property type="term" value="F:oxidoreductase activity"/>
    <property type="evidence" value="ECO:0007669"/>
    <property type="project" value="UniProtKB-KW"/>
</dbReference>
<evidence type="ECO:0000259" key="2">
    <source>
        <dbReference type="Pfam" id="PF01266"/>
    </source>
</evidence>
<evidence type="ECO:0000313" key="4">
    <source>
        <dbReference type="Proteomes" id="UP001059745"/>
    </source>
</evidence>
<dbReference type="PANTHER" id="PTHR13847:SF281">
    <property type="entry name" value="FAD DEPENDENT OXIDOREDUCTASE DOMAIN-CONTAINING PROTEIN"/>
    <property type="match status" value="1"/>
</dbReference>
<dbReference type="AlphaFoldDB" id="A0AB38TVE4"/>
<reference evidence="3" key="1">
    <citation type="submission" date="2022-09" db="EMBL/GenBank/DDBJ databases">
        <title>Genomic of Burkholderia gladioli.</title>
        <authorList>
            <person name="Wu H."/>
        </authorList>
    </citation>
    <scope>NUCLEOTIDE SEQUENCE</scope>
    <source>
        <strain evidence="3">ZN-S4</strain>
    </source>
</reference>
<proteinExistence type="predicted"/>
<keyword evidence="1" id="KW-0560">Oxidoreductase</keyword>
<dbReference type="Gene3D" id="3.50.50.60">
    <property type="entry name" value="FAD/NAD(P)-binding domain"/>
    <property type="match status" value="1"/>
</dbReference>
<dbReference type="PANTHER" id="PTHR13847">
    <property type="entry name" value="SARCOSINE DEHYDROGENASE-RELATED"/>
    <property type="match status" value="1"/>
</dbReference>
<dbReference type="InterPro" id="IPR006076">
    <property type="entry name" value="FAD-dep_OxRdtase"/>
</dbReference>
<evidence type="ECO:0000256" key="1">
    <source>
        <dbReference type="ARBA" id="ARBA00023002"/>
    </source>
</evidence>
<dbReference type="Gene3D" id="3.30.9.10">
    <property type="entry name" value="D-Amino Acid Oxidase, subunit A, domain 2"/>
    <property type="match status" value="1"/>
</dbReference>
<dbReference type="EMBL" id="CP104215">
    <property type="protein sequence ID" value="UWX72467.1"/>
    <property type="molecule type" value="Genomic_DNA"/>
</dbReference>
<dbReference type="InterPro" id="IPR036188">
    <property type="entry name" value="FAD/NAD-bd_sf"/>
</dbReference>
<evidence type="ECO:0000313" key="3">
    <source>
        <dbReference type="EMBL" id="UWX72467.1"/>
    </source>
</evidence>
<sequence>MLVEGRSSIVDAALFEKDPMKFESYWLDTRPEFRDGCEGPVEGRAEVAVIGGGFTGLSAALALARRGVSVVVLEAAQVAGEASGRNGGQCNTGVAQDYASLVARIGAEPARQFYRAYESAVKSVETIVTEHAIDCDFRRAGKLKLAAKPGHFAALAASFDALRRDVDPDIELIEPGRIRDEIASDGFHGGLLQHKGVQMHMGKFGVGLARAAAHAGARIHEQAAVTRLERLGGERHVITSTRGTLVAERVLIATGASQHGPFGWFRRRIAPVGSFIVVTEPLPEKQLRRLFPHRRAYVTSRQIGNYFRVTPDDRLLFGGRARFAMSSPRSDAKSGAVLRAGMAEYFPELAGVRLDYCWGGLVDITADRLPRAGQHDGLHYSMGYSGHGVQMSVHMGQVMADVLYGATASNPWRELDWPAMPGHFGHAWFLPLVGAYYRMQDWLH</sequence>
<name>A0AB38TVE4_BURGA</name>
<protein>
    <submittedName>
        <fullName evidence="3">FAD-binding oxidoreductase</fullName>
    </submittedName>
</protein>
<dbReference type="SUPFAM" id="SSF51905">
    <property type="entry name" value="FAD/NAD(P)-binding domain"/>
    <property type="match status" value="1"/>
</dbReference>
<dbReference type="GO" id="GO:0005737">
    <property type="term" value="C:cytoplasm"/>
    <property type="evidence" value="ECO:0007669"/>
    <property type="project" value="TreeGrafter"/>
</dbReference>
<accession>A0AB38TVE4</accession>
<dbReference type="Pfam" id="PF01266">
    <property type="entry name" value="DAO"/>
    <property type="match status" value="1"/>
</dbReference>
<gene>
    <name evidence="3" type="ORF">NYZ96_29005</name>
</gene>
<dbReference type="Proteomes" id="UP001059745">
    <property type="component" value="Chromosome 2"/>
</dbReference>
<organism evidence="3 4">
    <name type="scientific">Burkholderia gladioli</name>
    <name type="common">Pseudomonas marginata</name>
    <name type="synonym">Phytomonas marginata</name>
    <dbReference type="NCBI Taxonomy" id="28095"/>
    <lineage>
        <taxon>Bacteria</taxon>
        <taxon>Pseudomonadati</taxon>
        <taxon>Pseudomonadota</taxon>
        <taxon>Betaproteobacteria</taxon>
        <taxon>Burkholderiales</taxon>
        <taxon>Burkholderiaceae</taxon>
        <taxon>Burkholderia</taxon>
    </lineage>
</organism>